<evidence type="ECO:0000259" key="5">
    <source>
        <dbReference type="PROSITE" id="PS50097"/>
    </source>
</evidence>
<dbReference type="GO" id="GO:0051260">
    <property type="term" value="P:protein homooligomerization"/>
    <property type="evidence" value="ECO:0007669"/>
    <property type="project" value="InterPro"/>
</dbReference>
<comment type="subcellular location">
    <subcellularLocation>
        <location evidence="1">Cytoplasm</location>
    </subcellularLocation>
</comment>
<name>A0AAW1PC56_9CHLO</name>
<dbReference type="PANTHER" id="PTHR11145">
    <property type="entry name" value="BTB/POZ DOMAIN-CONTAINING ADAPTER FOR CUL3-MEDIATED RHOA DEGRADATION PROTEIN FAMILY MEMBER"/>
    <property type="match status" value="1"/>
</dbReference>
<evidence type="ECO:0000256" key="2">
    <source>
        <dbReference type="ARBA" id="ARBA00004906"/>
    </source>
</evidence>
<comment type="caution">
    <text evidence="6">The sequence shown here is derived from an EMBL/GenBank/DDBJ whole genome shotgun (WGS) entry which is preliminary data.</text>
</comment>
<dbReference type="Gene3D" id="3.30.710.10">
    <property type="entry name" value="Potassium Channel Kv1.1, Chain A"/>
    <property type="match status" value="1"/>
</dbReference>
<proteinExistence type="predicted"/>
<feature type="coiled-coil region" evidence="4">
    <location>
        <begin position="16"/>
        <end position="53"/>
    </location>
</feature>
<evidence type="ECO:0000313" key="7">
    <source>
        <dbReference type="Proteomes" id="UP001465755"/>
    </source>
</evidence>
<gene>
    <name evidence="6" type="ORF">WJX73_001328</name>
</gene>
<feature type="domain" description="BTB" evidence="5">
    <location>
        <begin position="63"/>
        <end position="133"/>
    </location>
</feature>
<comment type="pathway">
    <text evidence="2">Protein modification; protein ubiquitination.</text>
</comment>
<accession>A0AAW1PC56</accession>
<dbReference type="InterPro" id="IPR038648">
    <property type="entry name" value="PHR_sf"/>
</dbReference>
<evidence type="ECO:0000256" key="3">
    <source>
        <dbReference type="ARBA" id="ARBA00022490"/>
    </source>
</evidence>
<dbReference type="Proteomes" id="UP001465755">
    <property type="component" value="Unassembled WGS sequence"/>
</dbReference>
<dbReference type="InterPro" id="IPR045068">
    <property type="entry name" value="BACURD1-3"/>
</dbReference>
<dbReference type="PROSITE" id="PS50097">
    <property type="entry name" value="BTB"/>
    <property type="match status" value="1"/>
</dbReference>
<dbReference type="EMBL" id="JALJOQ010000037">
    <property type="protein sequence ID" value="KAK9806477.1"/>
    <property type="molecule type" value="Genomic_DNA"/>
</dbReference>
<keyword evidence="7" id="KW-1185">Reference proteome</keyword>
<dbReference type="Pfam" id="PF02214">
    <property type="entry name" value="BTB_2"/>
    <property type="match status" value="1"/>
</dbReference>
<evidence type="ECO:0000256" key="1">
    <source>
        <dbReference type="ARBA" id="ARBA00004496"/>
    </source>
</evidence>
<keyword evidence="4" id="KW-0175">Coiled coil</keyword>
<evidence type="ECO:0000256" key="4">
    <source>
        <dbReference type="SAM" id="Coils"/>
    </source>
</evidence>
<dbReference type="InterPro" id="IPR011333">
    <property type="entry name" value="SKP1/BTB/POZ_sf"/>
</dbReference>
<organism evidence="6 7">
    <name type="scientific">Symbiochloris irregularis</name>
    <dbReference type="NCBI Taxonomy" id="706552"/>
    <lineage>
        <taxon>Eukaryota</taxon>
        <taxon>Viridiplantae</taxon>
        <taxon>Chlorophyta</taxon>
        <taxon>core chlorophytes</taxon>
        <taxon>Trebouxiophyceae</taxon>
        <taxon>Trebouxiales</taxon>
        <taxon>Trebouxiaceae</taxon>
        <taxon>Symbiochloris</taxon>
    </lineage>
</organism>
<keyword evidence="3" id="KW-0963">Cytoplasm</keyword>
<dbReference type="GO" id="GO:0005737">
    <property type="term" value="C:cytoplasm"/>
    <property type="evidence" value="ECO:0007669"/>
    <property type="project" value="UniProtKB-SubCell"/>
</dbReference>
<dbReference type="InterPro" id="IPR000210">
    <property type="entry name" value="BTB/POZ_dom"/>
</dbReference>
<dbReference type="InterPro" id="IPR012983">
    <property type="entry name" value="PHR"/>
</dbReference>
<sequence length="321" mass="36267">METACSDLTAGYQDFQARLQNVVQATQTAQQELKQERAKLAEEREAFAEERSRVQQVISDADEQITLNVGGSLYVTSTTTLKNSPLPSLFTAMFSGRHELKRDQKGHYFFDRDPRHFHDILNYLRDGSLNYPISDCTDFRSLLELRAEAEFFGLVPLVAKIDSYPYDVTIVHRAVSIAHEEAWCYEDGADEVIFTVDRPVQLLGVGLCSTEGSFTADVEILEVAPDDYDRPGHRLDQVSSTFVKTDSEVVRLMLRPPIHLHAEKHYKISAHIKGSDTLCCEECLERVVAGGVTLQFKAWESPNGTNEERGQFPELYIRTSP</sequence>
<dbReference type="PANTHER" id="PTHR11145:SF8">
    <property type="entry name" value="RE57120P"/>
    <property type="match status" value="1"/>
</dbReference>
<dbReference type="AlphaFoldDB" id="A0AAW1PC56"/>
<dbReference type="SMART" id="SM00225">
    <property type="entry name" value="BTB"/>
    <property type="match status" value="1"/>
</dbReference>
<dbReference type="InterPro" id="IPR003131">
    <property type="entry name" value="T1-type_BTB"/>
</dbReference>
<evidence type="ECO:0000313" key="6">
    <source>
        <dbReference type="EMBL" id="KAK9806477.1"/>
    </source>
</evidence>
<reference evidence="6 7" key="1">
    <citation type="journal article" date="2024" name="Nat. Commun.">
        <title>Phylogenomics reveals the evolutionary origins of lichenization in chlorophyte algae.</title>
        <authorList>
            <person name="Puginier C."/>
            <person name="Libourel C."/>
            <person name="Otte J."/>
            <person name="Skaloud P."/>
            <person name="Haon M."/>
            <person name="Grisel S."/>
            <person name="Petersen M."/>
            <person name="Berrin J.G."/>
            <person name="Delaux P.M."/>
            <person name="Dal Grande F."/>
            <person name="Keller J."/>
        </authorList>
    </citation>
    <scope>NUCLEOTIDE SEQUENCE [LARGE SCALE GENOMIC DNA]</scope>
    <source>
        <strain evidence="6 7">SAG 2036</strain>
    </source>
</reference>
<dbReference type="Pfam" id="PF08005">
    <property type="entry name" value="PHR"/>
    <property type="match status" value="1"/>
</dbReference>
<dbReference type="SUPFAM" id="SSF54695">
    <property type="entry name" value="POZ domain"/>
    <property type="match status" value="1"/>
</dbReference>
<protein>
    <recommendedName>
        <fullName evidence="5">BTB domain-containing protein</fullName>
    </recommendedName>
</protein>
<dbReference type="Gene3D" id="2.60.120.820">
    <property type="entry name" value="PHR domain"/>
    <property type="match status" value="1"/>
</dbReference>